<dbReference type="PANTHER" id="PTHR42684">
    <property type="entry name" value="ADENOSYLMETHIONINE-8-AMINO-7-OXONONANOATE AMINOTRANSFERASE"/>
    <property type="match status" value="1"/>
</dbReference>
<comment type="catalytic activity">
    <reaction evidence="7">
        <text>(8S)-8-amino-7-oxononanoate + S-adenosyl-L-methionine = S-adenosyl-4-methylsulfanyl-2-oxobutanoate + (7R,8S)-7,8-diammoniononanoate</text>
        <dbReference type="Rhea" id="RHEA:16861"/>
        <dbReference type="ChEBI" id="CHEBI:16490"/>
        <dbReference type="ChEBI" id="CHEBI:59789"/>
        <dbReference type="ChEBI" id="CHEBI:149468"/>
        <dbReference type="ChEBI" id="CHEBI:149469"/>
        <dbReference type="EC" id="2.6.1.62"/>
    </reaction>
</comment>
<feature type="binding site" evidence="7">
    <location>
        <position position="319"/>
    </location>
    <ligand>
        <name>substrate</name>
    </ligand>
</feature>
<keyword evidence="6 7" id="KW-0663">Pyridoxal phosphate</keyword>
<dbReference type="UniPathway" id="UPA00078">
    <property type="reaction ID" value="UER00160"/>
</dbReference>
<dbReference type="FunFam" id="3.40.640.10:FF:000004">
    <property type="entry name" value="Acetylornithine aminotransferase"/>
    <property type="match status" value="1"/>
</dbReference>
<dbReference type="STRING" id="35622.SAMN04489764_1479"/>
<evidence type="ECO:0000256" key="6">
    <source>
        <dbReference type="ARBA" id="ARBA00022898"/>
    </source>
</evidence>
<comment type="cofactor">
    <cofactor evidence="1 7">
        <name>pyridoxal 5'-phosphate</name>
        <dbReference type="ChEBI" id="CHEBI:597326"/>
    </cofactor>
</comment>
<organism evidence="8 9">
    <name type="scientific">Thermostaphylospora chromogena</name>
    <dbReference type="NCBI Taxonomy" id="35622"/>
    <lineage>
        <taxon>Bacteria</taxon>
        <taxon>Bacillati</taxon>
        <taxon>Actinomycetota</taxon>
        <taxon>Actinomycetes</taxon>
        <taxon>Streptosporangiales</taxon>
        <taxon>Thermomonosporaceae</taxon>
        <taxon>Thermostaphylospora</taxon>
    </lineage>
</organism>
<dbReference type="GO" id="GO:0030170">
    <property type="term" value="F:pyridoxal phosphate binding"/>
    <property type="evidence" value="ECO:0007669"/>
    <property type="project" value="UniProtKB-UniRule"/>
</dbReference>
<dbReference type="GO" id="GO:0009102">
    <property type="term" value="P:biotin biosynthetic process"/>
    <property type="evidence" value="ECO:0007669"/>
    <property type="project" value="UniProtKB-UniRule"/>
</dbReference>
<protein>
    <recommendedName>
        <fullName evidence="7">Adenosylmethionine-8-amino-7-oxononanoate aminotransferase</fullName>
        <ecNumber evidence="7">2.6.1.62</ecNumber>
    </recommendedName>
    <alternativeName>
        <fullName evidence="7">7,8-diamino-pelargonic acid aminotransferase</fullName>
        <shortName evidence="7">DAPA AT</shortName>
        <shortName evidence="7">DAPA aminotransferase</shortName>
    </alternativeName>
    <alternativeName>
        <fullName evidence="7">7,8-diaminononanoate synthase</fullName>
        <shortName evidence="7">DANS</shortName>
    </alternativeName>
    <alternativeName>
        <fullName evidence="7">Diaminopelargonic acid synthase</fullName>
    </alternativeName>
</protein>
<keyword evidence="4 7" id="KW-0949">S-adenosyl-L-methionine</keyword>
<dbReference type="InterPro" id="IPR015421">
    <property type="entry name" value="PyrdxlP-dep_Trfase_major"/>
</dbReference>
<dbReference type="Gene3D" id="3.90.1150.10">
    <property type="entry name" value="Aspartate Aminotransferase, domain 1"/>
    <property type="match status" value="1"/>
</dbReference>
<feature type="modified residue" description="N6-(pyridoxal phosphate)lysine" evidence="7">
    <location>
        <position position="291"/>
    </location>
</feature>
<accession>A0A1H1CHI0</accession>
<comment type="subunit">
    <text evidence="7">Homodimer.</text>
</comment>
<evidence type="ECO:0000256" key="1">
    <source>
        <dbReference type="ARBA" id="ARBA00001933"/>
    </source>
</evidence>
<comment type="subcellular location">
    <subcellularLocation>
        <location evidence="7">Cytoplasm</location>
    </subcellularLocation>
</comment>
<feature type="binding site" evidence="7">
    <location>
        <begin position="320"/>
        <end position="321"/>
    </location>
    <ligand>
        <name>pyridoxal 5'-phosphate</name>
        <dbReference type="ChEBI" id="CHEBI:597326"/>
    </ligand>
</feature>
<keyword evidence="9" id="KW-1185">Reference proteome</keyword>
<dbReference type="InterPro" id="IPR005815">
    <property type="entry name" value="BioA"/>
</dbReference>
<comment type="similarity">
    <text evidence="7">Belongs to the class-III pyridoxal-phosphate-dependent aminotransferase family. BioA subfamily.</text>
</comment>
<dbReference type="SUPFAM" id="SSF53383">
    <property type="entry name" value="PLP-dependent transferases"/>
    <property type="match status" value="1"/>
</dbReference>
<feature type="binding site" evidence="7">
    <location>
        <position position="403"/>
    </location>
    <ligand>
        <name>substrate</name>
    </ligand>
</feature>
<dbReference type="RefSeq" id="WP_093258355.1">
    <property type="nucleotide sequence ID" value="NZ_FNKK01000002.1"/>
</dbReference>
<dbReference type="InterPro" id="IPR049704">
    <property type="entry name" value="Aminotrans_3_PPA_site"/>
</dbReference>
<dbReference type="GO" id="GO:0005737">
    <property type="term" value="C:cytoplasm"/>
    <property type="evidence" value="ECO:0007669"/>
    <property type="project" value="UniProtKB-SubCell"/>
</dbReference>
<dbReference type="PANTHER" id="PTHR42684:SF17">
    <property type="entry name" value="ADENOSYLMETHIONINE-8-AMINO-7-OXONONANOATE AMINOTRANSFERASE"/>
    <property type="match status" value="1"/>
</dbReference>
<evidence type="ECO:0000313" key="8">
    <source>
        <dbReference type="EMBL" id="SDQ63645.1"/>
    </source>
</evidence>
<feature type="binding site" evidence="7">
    <location>
        <position position="262"/>
    </location>
    <ligand>
        <name>pyridoxal 5'-phosphate</name>
        <dbReference type="ChEBI" id="CHEBI:597326"/>
    </ligand>
</feature>
<sequence>MASADGSDAVLRAVSGVDGSAAGEADAAATAAWDREHVWHPYASVPPSVPVHVVRRARGVRITLADGRELIDGMSSWWAAIHGYGHPRLDAAVTAQLGDMAHVMFGGLTHAPAVRLARTLAELTGLPKVFFADSGSVAVEVAIKMALQYGAPRGRTRLMTVRGGYHGDTFGAMAVCDPVNGMHHLFSGVLPAHVFASEPPREPSEEYRRELERTVARHAHELAAIIVEPIVQGAGGMRFYHPDHLRTLRKLADEYGILLIADEIATGFGRTGEMFGCDHAGVRPDIMCVGKALTGGYLTMAATLCTEEVARGVGVLMHGPTFMANPLAAAVAQASLDLLAERPWREEVRRIEQGLAEGLTPARRLPGVRDVRVFGAIGVIETEEPVDVARVQEVVMARGVWLRPFNRLIYTMPPYPIGEDDLAAVTSAMVAAAREL</sequence>
<dbReference type="EMBL" id="FNKK01000002">
    <property type="protein sequence ID" value="SDQ63645.1"/>
    <property type="molecule type" value="Genomic_DNA"/>
</dbReference>
<feature type="binding site" evidence="7">
    <location>
        <position position="165"/>
    </location>
    <ligand>
        <name>substrate</name>
    </ligand>
</feature>
<evidence type="ECO:0000313" key="9">
    <source>
        <dbReference type="Proteomes" id="UP000217103"/>
    </source>
</evidence>
<dbReference type="EC" id="2.6.1.62" evidence="7"/>
<feature type="binding site" evidence="7">
    <location>
        <position position="77"/>
    </location>
    <ligand>
        <name>substrate</name>
    </ligand>
</feature>
<dbReference type="AlphaFoldDB" id="A0A1H1CHI0"/>
<feature type="site" description="Participates in the substrate recognition with KAPA and in a stacking interaction with the adenine ring of SAM" evidence="7">
    <location>
        <position position="42"/>
    </location>
</feature>
<dbReference type="Gene3D" id="3.40.640.10">
    <property type="entry name" value="Type I PLP-dependent aspartate aminotransferase-like (Major domain)"/>
    <property type="match status" value="1"/>
</dbReference>
<dbReference type="OrthoDB" id="9801052at2"/>
<dbReference type="InterPro" id="IPR015422">
    <property type="entry name" value="PyrdxlP-dep_Trfase_small"/>
</dbReference>
<dbReference type="InterPro" id="IPR005814">
    <property type="entry name" value="Aminotrans_3"/>
</dbReference>
<dbReference type="HAMAP" id="MF_00834">
    <property type="entry name" value="BioA"/>
    <property type="match status" value="1"/>
</dbReference>
<keyword evidence="2 7" id="KW-0032">Aminotransferase</keyword>
<proteinExistence type="inferred from homology"/>
<comment type="pathway">
    <text evidence="7">Cofactor biosynthesis; biotin biosynthesis; 7,8-diaminononanoate from 8-amino-7-oxononanoate (SAM route): step 1/1.</text>
</comment>
<keyword evidence="3 7" id="KW-0808">Transferase</keyword>
<gene>
    <name evidence="7" type="primary">bioA</name>
    <name evidence="8" type="ORF">SAMN04489764_1479</name>
</gene>
<dbReference type="Pfam" id="PF00202">
    <property type="entry name" value="Aminotran_3"/>
    <property type="match status" value="1"/>
</dbReference>
<feature type="binding site" evidence="7">
    <location>
        <begin position="135"/>
        <end position="136"/>
    </location>
    <ligand>
        <name>pyridoxal 5'-phosphate</name>
        <dbReference type="ChEBI" id="CHEBI:597326"/>
    </ligand>
</feature>
<keyword evidence="5 7" id="KW-0093">Biotin biosynthesis</keyword>
<dbReference type="InterPro" id="IPR015424">
    <property type="entry name" value="PyrdxlP-dep_Trfase"/>
</dbReference>
<evidence type="ECO:0000256" key="4">
    <source>
        <dbReference type="ARBA" id="ARBA00022691"/>
    </source>
</evidence>
<evidence type="ECO:0000256" key="7">
    <source>
        <dbReference type="HAMAP-Rule" id="MF_00834"/>
    </source>
</evidence>
<keyword evidence="7" id="KW-0963">Cytoplasm</keyword>
<dbReference type="NCBIfam" id="TIGR00508">
    <property type="entry name" value="bioA"/>
    <property type="match status" value="1"/>
</dbReference>
<evidence type="ECO:0000256" key="3">
    <source>
        <dbReference type="ARBA" id="ARBA00022679"/>
    </source>
</evidence>
<feature type="binding site" evidence="7">
    <location>
        <position position="291"/>
    </location>
    <ligand>
        <name>substrate</name>
    </ligand>
</feature>
<evidence type="ECO:0000256" key="2">
    <source>
        <dbReference type="ARBA" id="ARBA00022576"/>
    </source>
</evidence>
<name>A0A1H1CHI0_9ACTN</name>
<evidence type="ECO:0000256" key="5">
    <source>
        <dbReference type="ARBA" id="ARBA00022756"/>
    </source>
</evidence>
<comment type="function">
    <text evidence="7">Catalyzes the transfer of the alpha-amino group from S-adenosyl-L-methionine (SAM) to 7-keto-8-aminopelargonic acid (KAPA) to form 7,8-diaminopelargonic acid (DAPA). It is the only aminotransferase known to utilize SAM as an amino donor.</text>
</comment>
<dbReference type="PROSITE" id="PS00600">
    <property type="entry name" value="AA_TRANSFER_CLASS_3"/>
    <property type="match status" value="1"/>
</dbReference>
<dbReference type="CDD" id="cd00610">
    <property type="entry name" value="OAT_like"/>
    <property type="match status" value="1"/>
</dbReference>
<reference evidence="8 9" key="1">
    <citation type="submission" date="2016-10" db="EMBL/GenBank/DDBJ databases">
        <authorList>
            <person name="de Groot N.N."/>
        </authorList>
    </citation>
    <scope>NUCLEOTIDE SEQUENCE [LARGE SCALE GENOMIC DNA]</scope>
    <source>
        <strain evidence="8 9">DSM 43794</strain>
    </source>
</reference>
<dbReference type="GO" id="GO:0004015">
    <property type="term" value="F:adenosylmethionine-8-amino-7-oxononanoate transaminase activity"/>
    <property type="evidence" value="ECO:0007669"/>
    <property type="project" value="UniProtKB-UniRule"/>
</dbReference>
<dbReference type="Proteomes" id="UP000217103">
    <property type="component" value="Unassembled WGS sequence"/>
</dbReference>
<dbReference type="NCBIfam" id="NF004624">
    <property type="entry name" value="PRK05964.1"/>
    <property type="match status" value="1"/>
</dbReference>